<dbReference type="Pfam" id="PF07690">
    <property type="entry name" value="MFS_1"/>
    <property type="match status" value="1"/>
</dbReference>
<reference evidence="7 8" key="1">
    <citation type="submission" date="2013-12" db="EMBL/GenBank/DDBJ databases">
        <title>Draft genome of the parsitic nematode Ancylostoma duodenale.</title>
        <authorList>
            <person name="Mitreva M."/>
        </authorList>
    </citation>
    <scope>NUCLEOTIDE SEQUENCE [LARGE SCALE GENOMIC DNA]</scope>
    <source>
        <strain evidence="7 8">Zhejiang</strain>
    </source>
</reference>
<dbReference type="Proteomes" id="UP000054047">
    <property type="component" value="Unassembled WGS sequence"/>
</dbReference>
<dbReference type="OrthoDB" id="3936150at2759"/>
<evidence type="ECO:0000256" key="2">
    <source>
        <dbReference type="ARBA" id="ARBA00022692"/>
    </source>
</evidence>
<sequence length="204" mass="22933">CGTVPRYNYTDEKHESLASEFNLVCDNYEAVEHGASVFMLGGMLVAPVITQLSDLFGRRLTFLIPLYVAVVSNLICAVAPSYLVFLIFRFIAGVATTGFSVIGWVLCMESVALEFRSLIPLMGSITWVIGYVAAGVLRLFISNWRWLYFAVYIRTSSRFNRVEIPLHECKSSANLEAEGKKRTFFDIFKNPALVIHLLLNAYIL</sequence>
<proteinExistence type="predicted"/>
<feature type="transmembrane region" description="Helical" evidence="5">
    <location>
        <begin position="30"/>
        <end position="50"/>
    </location>
</feature>
<dbReference type="GO" id="GO:0016020">
    <property type="term" value="C:membrane"/>
    <property type="evidence" value="ECO:0007669"/>
    <property type="project" value="UniProtKB-SubCell"/>
</dbReference>
<keyword evidence="3 5" id="KW-1133">Transmembrane helix</keyword>
<keyword evidence="4 5" id="KW-0472">Membrane</keyword>
<dbReference type="Gene3D" id="1.20.1250.20">
    <property type="entry name" value="MFS general substrate transporter like domains"/>
    <property type="match status" value="1"/>
</dbReference>
<dbReference type="AlphaFoldDB" id="A0A0C2G043"/>
<evidence type="ECO:0000256" key="1">
    <source>
        <dbReference type="ARBA" id="ARBA00004141"/>
    </source>
</evidence>
<feature type="transmembrane region" description="Helical" evidence="5">
    <location>
        <begin position="118"/>
        <end position="141"/>
    </location>
</feature>
<evidence type="ECO:0000256" key="5">
    <source>
        <dbReference type="SAM" id="Phobius"/>
    </source>
</evidence>
<accession>A0A0C2G043</accession>
<organism evidence="7 8">
    <name type="scientific">Ancylostoma duodenale</name>
    <dbReference type="NCBI Taxonomy" id="51022"/>
    <lineage>
        <taxon>Eukaryota</taxon>
        <taxon>Metazoa</taxon>
        <taxon>Ecdysozoa</taxon>
        <taxon>Nematoda</taxon>
        <taxon>Chromadorea</taxon>
        <taxon>Rhabditida</taxon>
        <taxon>Rhabditina</taxon>
        <taxon>Rhabditomorpha</taxon>
        <taxon>Strongyloidea</taxon>
        <taxon>Ancylostomatidae</taxon>
        <taxon>Ancylostomatinae</taxon>
        <taxon>Ancylostoma</taxon>
    </lineage>
</organism>
<comment type="subcellular location">
    <subcellularLocation>
        <location evidence="1">Membrane</location>
        <topology evidence="1">Multi-pass membrane protein</topology>
    </subcellularLocation>
</comment>
<dbReference type="InterPro" id="IPR020846">
    <property type="entry name" value="MFS_dom"/>
</dbReference>
<feature type="domain" description="Major facilitator superfamily (MFS) profile" evidence="6">
    <location>
        <begin position="1"/>
        <end position="204"/>
    </location>
</feature>
<evidence type="ECO:0000256" key="3">
    <source>
        <dbReference type="ARBA" id="ARBA00022989"/>
    </source>
</evidence>
<evidence type="ECO:0000313" key="8">
    <source>
        <dbReference type="Proteomes" id="UP000054047"/>
    </source>
</evidence>
<dbReference type="GO" id="GO:0022857">
    <property type="term" value="F:transmembrane transporter activity"/>
    <property type="evidence" value="ECO:0007669"/>
    <property type="project" value="InterPro"/>
</dbReference>
<dbReference type="InterPro" id="IPR011701">
    <property type="entry name" value="MFS"/>
</dbReference>
<dbReference type="EMBL" id="KN749664">
    <property type="protein sequence ID" value="KIH50456.1"/>
    <property type="molecule type" value="Genomic_DNA"/>
</dbReference>
<feature type="transmembrane region" description="Helical" evidence="5">
    <location>
        <begin position="62"/>
        <end position="80"/>
    </location>
</feature>
<dbReference type="PROSITE" id="PS50850">
    <property type="entry name" value="MFS"/>
    <property type="match status" value="1"/>
</dbReference>
<protein>
    <recommendedName>
        <fullName evidence="6">Major facilitator superfamily (MFS) profile domain-containing protein</fullName>
    </recommendedName>
</protein>
<dbReference type="PANTHER" id="PTHR24064">
    <property type="entry name" value="SOLUTE CARRIER FAMILY 22 MEMBER"/>
    <property type="match status" value="1"/>
</dbReference>
<feature type="transmembrane region" description="Helical" evidence="5">
    <location>
        <begin position="86"/>
        <end position="106"/>
    </location>
</feature>
<keyword evidence="8" id="KW-1185">Reference proteome</keyword>
<evidence type="ECO:0000256" key="4">
    <source>
        <dbReference type="ARBA" id="ARBA00023136"/>
    </source>
</evidence>
<feature type="non-terminal residue" evidence="7">
    <location>
        <position position="1"/>
    </location>
</feature>
<gene>
    <name evidence="7" type="ORF">ANCDUO_19464</name>
</gene>
<dbReference type="InterPro" id="IPR036259">
    <property type="entry name" value="MFS_trans_sf"/>
</dbReference>
<evidence type="ECO:0000259" key="6">
    <source>
        <dbReference type="PROSITE" id="PS50850"/>
    </source>
</evidence>
<evidence type="ECO:0000313" key="7">
    <source>
        <dbReference type="EMBL" id="KIH50456.1"/>
    </source>
</evidence>
<keyword evidence="2 5" id="KW-0812">Transmembrane</keyword>
<dbReference type="SUPFAM" id="SSF103473">
    <property type="entry name" value="MFS general substrate transporter"/>
    <property type="match status" value="1"/>
</dbReference>
<name>A0A0C2G043_9BILA</name>